<evidence type="ECO:0000313" key="2">
    <source>
        <dbReference type="Proteomes" id="UP001228044"/>
    </source>
</evidence>
<dbReference type="InterPro" id="IPR013078">
    <property type="entry name" value="His_Pase_superF_clade-1"/>
</dbReference>
<proteinExistence type="predicted"/>
<dbReference type="EC" id="3.1.3.-" evidence="1"/>
<gene>
    <name evidence="1" type="ORF">QWJ38_00165</name>
</gene>
<comment type="caution">
    <text evidence="1">The sequence shown here is derived from an EMBL/GenBank/DDBJ whole genome shotgun (WGS) entry which is preliminary data.</text>
</comment>
<dbReference type="Gene3D" id="3.40.50.1240">
    <property type="entry name" value="Phosphoglycerate mutase-like"/>
    <property type="match status" value="1"/>
</dbReference>
<dbReference type="EMBL" id="JAUHHC010000001">
    <property type="protein sequence ID" value="MDN3918678.1"/>
    <property type="molecule type" value="Genomic_DNA"/>
</dbReference>
<dbReference type="PANTHER" id="PTHR48100:SF1">
    <property type="entry name" value="HISTIDINE PHOSPHATASE FAMILY PROTEIN-RELATED"/>
    <property type="match status" value="1"/>
</dbReference>
<dbReference type="PANTHER" id="PTHR48100">
    <property type="entry name" value="BROAD-SPECIFICITY PHOSPHATASE YOR283W-RELATED"/>
    <property type="match status" value="1"/>
</dbReference>
<evidence type="ECO:0000313" key="1">
    <source>
        <dbReference type="EMBL" id="MDN3918678.1"/>
    </source>
</evidence>
<dbReference type="Pfam" id="PF00300">
    <property type="entry name" value="His_Phos_1"/>
    <property type="match status" value="1"/>
</dbReference>
<dbReference type="RefSeq" id="WP_290358028.1">
    <property type="nucleotide sequence ID" value="NZ_JAUHHC010000001.1"/>
</dbReference>
<sequence>MDASTRILAVRHGETQWNRETRIQGQLDIPLNETGLEQARRVGAALREEAIDLIYSSDLARARQTAEAVARATGVELRLDAELRERSFGRFEGLSWAEIAERWPALSERWRRRDLDFDAEGGETLPIFYQRCVGAVERLAARHPGRTLLIVAHGGVMDCLYRAATRLPLQAPRSWELGNAAINRLLYSPQGLSLVGWNDQFHLDDRSLDELAEKT</sequence>
<keyword evidence="2" id="KW-1185">Reference proteome</keyword>
<organism evidence="1 2">
    <name type="scientific">Roseateles violae</name>
    <dbReference type="NCBI Taxonomy" id="3058042"/>
    <lineage>
        <taxon>Bacteria</taxon>
        <taxon>Pseudomonadati</taxon>
        <taxon>Pseudomonadota</taxon>
        <taxon>Betaproteobacteria</taxon>
        <taxon>Burkholderiales</taxon>
        <taxon>Sphaerotilaceae</taxon>
        <taxon>Roseateles</taxon>
    </lineage>
</organism>
<dbReference type="InterPro" id="IPR050275">
    <property type="entry name" value="PGM_Phosphatase"/>
</dbReference>
<dbReference type="SMART" id="SM00855">
    <property type="entry name" value="PGAM"/>
    <property type="match status" value="1"/>
</dbReference>
<reference evidence="1 2" key="1">
    <citation type="submission" date="2023-06" db="EMBL/GenBank/DDBJ databases">
        <title>Pelomonas sp. PFR6 16S ribosomal RNA gene Genome sequencing and assembly.</title>
        <authorList>
            <person name="Woo H."/>
        </authorList>
    </citation>
    <scope>NUCLEOTIDE SEQUENCE [LARGE SCALE GENOMIC DNA]</scope>
    <source>
        <strain evidence="1 2">PFR6</strain>
    </source>
</reference>
<dbReference type="Proteomes" id="UP001228044">
    <property type="component" value="Unassembled WGS sequence"/>
</dbReference>
<dbReference type="SUPFAM" id="SSF53254">
    <property type="entry name" value="Phosphoglycerate mutase-like"/>
    <property type="match status" value="1"/>
</dbReference>
<accession>A0ABT8DL96</accession>
<dbReference type="CDD" id="cd07067">
    <property type="entry name" value="HP_PGM_like"/>
    <property type="match status" value="1"/>
</dbReference>
<keyword evidence="1" id="KW-0378">Hydrolase</keyword>
<name>A0ABT8DL96_9BURK</name>
<protein>
    <submittedName>
        <fullName evidence="1">Histidine phosphatase family protein</fullName>
        <ecNumber evidence="1">3.1.3.-</ecNumber>
    </submittedName>
</protein>
<dbReference type="InterPro" id="IPR029033">
    <property type="entry name" value="His_PPase_superfam"/>
</dbReference>
<dbReference type="GO" id="GO:0016787">
    <property type="term" value="F:hydrolase activity"/>
    <property type="evidence" value="ECO:0007669"/>
    <property type="project" value="UniProtKB-KW"/>
</dbReference>